<keyword evidence="1" id="KW-0472">Membrane</keyword>
<accession>K0TP36</accession>
<organism evidence="2 3">
    <name type="scientific">Thalassiosira oceanica</name>
    <name type="common">Marine diatom</name>
    <dbReference type="NCBI Taxonomy" id="159749"/>
    <lineage>
        <taxon>Eukaryota</taxon>
        <taxon>Sar</taxon>
        <taxon>Stramenopiles</taxon>
        <taxon>Ochrophyta</taxon>
        <taxon>Bacillariophyta</taxon>
        <taxon>Coscinodiscophyceae</taxon>
        <taxon>Thalassiosirophycidae</taxon>
        <taxon>Thalassiosirales</taxon>
        <taxon>Thalassiosiraceae</taxon>
        <taxon>Thalassiosira</taxon>
    </lineage>
</organism>
<dbReference type="Proteomes" id="UP000266841">
    <property type="component" value="Unassembled WGS sequence"/>
</dbReference>
<sequence>MNDAGAQVMDAHLANARNAIPPPLRGCCPDSTSTVIRNLILSLATLNGLLLLGCLFTVGTRNLGSTAFVLACISCGHAVIAAMVLGSHVVESIESVGNRSAGQIASLLRTASARYEMDVYAHGFLLGSTFCMSFMMHVLSVFFGGVADCIDKANQSGVSSEYNLTGGYANLDSQLAQHQSNAYLACGSSGPVSFVAFISGLLFWVNATLTCVLFTKRSNLINGTVGNSAGGGQYDEIGGGSFQGDFPGNGQQRVMHV</sequence>
<keyword evidence="3" id="KW-1185">Reference proteome</keyword>
<feature type="transmembrane region" description="Helical" evidence="1">
    <location>
        <begin position="65"/>
        <end position="85"/>
    </location>
</feature>
<feature type="transmembrane region" description="Helical" evidence="1">
    <location>
        <begin position="194"/>
        <end position="214"/>
    </location>
</feature>
<proteinExistence type="predicted"/>
<comment type="caution">
    <text evidence="2">The sequence shown here is derived from an EMBL/GenBank/DDBJ whole genome shotgun (WGS) entry which is preliminary data.</text>
</comment>
<feature type="transmembrane region" description="Helical" evidence="1">
    <location>
        <begin position="39"/>
        <end position="59"/>
    </location>
</feature>
<dbReference type="AlphaFoldDB" id="K0TP36"/>
<evidence type="ECO:0000313" key="2">
    <source>
        <dbReference type="EMBL" id="EJK74107.1"/>
    </source>
</evidence>
<reference evidence="2 3" key="1">
    <citation type="journal article" date="2012" name="Genome Biol.">
        <title>Genome and low-iron response of an oceanic diatom adapted to chronic iron limitation.</title>
        <authorList>
            <person name="Lommer M."/>
            <person name="Specht M."/>
            <person name="Roy A.S."/>
            <person name="Kraemer L."/>
            <person name="Andreson R."/>
            <person name="Gutowska M.A."/>
            <person name="Wolf J."/>
            <person name="Bergner S.V."/>
            <person name="Schilhabel M.B."/>
            <person name="Klostermeier U.C."/>
            <person name="Beiko R.G."/>
            <person name="Rosenstiel P."/>
            <person name="Hippler M."/>
            <person name="Laroche J."/>
        </authorList>
    </citation>
    <scope>NUCLEOTIDE SEQUENCE [LARGE SCALE GENOMIC DNA]</scope>
    <source>
        <strain evidence="2 3">CCMP1005</strain>
    </source>
</reference>
<gene>
    <name evidence="2" type="ORF">THAOC_04241</name>
</gene>
<name>K0TP36_THAOC</name>
<feature type="transmembrane region" description="Helical" evidence="1">
    <location>
        <begin position="119"/>
        <end position="143"/>
    </location>
</feature>
<keyword evidence="1" id="KW-1133">Transmembrane helix</keyword>
<protein>
    <submittedName>
        <fullName evidence="2">Uncharacterized protein</fullName>
    </submittedName>
</protein>
<keyword evidence="1" id="KW-0812">Transmembrane</keyword>
<evidence type="ECO:0000313" key="3">
    <source>
        <dbReference type="Proteomes" id="UP000266841"/>
    </source>
</evidence>
<evidence type="ECO:0000256" key="1">
    <source>
        <dbReference type="SAM" id="Phobius"/>
    </source>
</evidence>
<dbReference type="EMBL" id="AGNL01003952">
    <property type="protein sequence ID" value="EJK74107.1"/>
    <property type="molecule type" value="Genomic_DNA"/>
</dbReference>